<proteinExistence type="predicted"/>
<dbReference type="GO" id="GO:0016832">
    <property type="term" value="F:aldehyde-lyase activity"/>
    <property type="evidence" value="ECO:0007669"/>
    <property type="project" value="TreeGrafter"/>
</dbReference>
<dbReference type="GO" id="GO:0019323">
    <property type="term" value="P:pentose catabolic process"/>
    <property type="evidence" value="ECO:0007669"/>
    <property type="project" value="TreeGrafter"/>
</dbReference>
<feature type="domain" description="Class II aldolase/adducin N-terminal" evidence="3">
    <location>
        <begin position="11"/>
        <end position="188"/>
    </location>
</feature>
<reference evidence="4 5" key="1">
    <citation type="submission" date="2017-09" db="EMBL/GenBank/DDBJ databases">
        <title>Depth-based differentiation of microbial function through sediment-hosted aquifers and enrichment of novel symbionts in the deep terrestrial subsurface.</title>
        <authorList>
            <person name="Probst A.J."/>
            <person name="Ladd B."/>
            <person name="Jarett J.K."/>
            <person name="Geller-Mcgrath D.E."/>
            <person name="Sieber C.M."/>
            <person name="Emerson J.B."/>
            <person name="Anantharaman K."/>
            <person name="Thomas B.C."/>
            <person name="Malmstrom R."/>
            <person name="Stieglmeier M."/>
            <person name="Klingl A."/>
            <person name="Woyke T."/>
            <person name="Ryan C.M."/>
            <person name="Banfield J.F."/>
        </authorList>
    </citation>
    <scope>NUCLEOTIDE SEQUENCE [LARGE SCALE GENOMIC DNA]</scope>
    <source>
        <strain evidence="4">CG17_big_fil_post_rev_8_21_14_2_50_48_46</strain>
    </source>
</reference>
<dbReference type="Gene3D" id="3.40.225.10">
    <property type="entry name" value="Class II aldolase/adducin N-terminal domain"/>
    <property type="match status" value="1"/>
</dbReference>
<keyword evidence="2" id="KW-0456">Lyase</keyword>
<accession>A0A2M7G2A2</accession>
<evidence type="ECO:0000259" key="3">
    <source>
        <dbReference type="SMART" id="SM01007"/>
    </source>
</evidence>
<evidence type="ECO:0000256" key="1">
    <source>
        <dbReference type="ARBA" id="ARBA00022723"/>
    </source>
</evidence>
<dbReference type="Proteomes" id="UP000231019">
    <property type="component" value="Unassembled WGS sequence"/>
</dbReference>
<dbReference type="PANTHER" id="PTHR22789:SF0">
    <property type="entry name" value="3-OXO-TETRONATE 4-PHOSPHATE DECARBOXYLASE-RELATED"/>
    <property type="match status" value="1"/>
</dbReference>
<dbReference type="AlphaFoldDB" id="A0A2M7G2A2"/>
<keyword evidence="1" id="KW-0479">Metal-binding</keyword>
<sequence>MHNASQTEISELILELSRHLHQRHLLAAADGNLSYRFSDQEIVITPSGKNKSRLKPEDLAWMNLKGEILAGQPSSERLMHLEIYRKVPEARAIVHAHPPTAIAWSLARPDLRELPTEALPEVILAAGKIPVVPYARPGTLEMGTRILPFLPDCRLLILARHGAVCWGDSLEEAANGIERLEQVAMILKIADELGGTVPLPYGELRALKELRKQIGPRII</sequence>
<dbReference type="SMART" id="SM01007">
    <property type="entry name" value="Aldolase_II"/>
    <property type="match status" value="1"/>
</dbReference>
<dbReference type="InterPro" id="IPR036409">
    <property type="entry name" value="Aldolase_II/adducin_N_sf"/>
</dbReference>
<protein>
    <submittedName>
        <fullName evidence="4">Class II aldolase family protein</fullName>
    </submittedName>
</protein>
<organism evidence="4 5">
    <name type="scientific">bacterium (Candidatus Blackallbacteria) CG17_big_fil_post_rev_8_21_14_2_50_48_46</name>
    <dbReference type="NCBI Taxonomy" id="2014261"/>
    <lineage>
        <taxon>Bacteria</taxon>
        <taxon>Candidatus Blackallbacteria</taxon>
    </lineage>
</organism>
<dbReference type="InterPro" id="IPR050197">
    <property type="entry name" value="Aldolase_class_II_sugar_metab"/>
</dbReference>
<dbReference type="PANTHER" id="PTHR22789">
    <property type="entry name" value="FUCULOSE PHOSPHATE ALDOLASE"/>
    <property type="match status" value="1"/>
</dbReference>
<dbReference type="EMBL" id="PFFQ01000042">
    <property type="protein sequence ID" value="PIW15902.1"/>
    <property type="molecule type" value="Genomic_DNA"/>
</dbReference>
<name>A0A2M7G2A2_9BACT</name>
<dbReference type="Pfam" id="PF00596">
    <property type="entry name" value="Aldolase_II"/>
    <property type="match status" value="1"/>
</dbReference>
<evidence type="ECO:0000313" key="4">
    <source>
        <dbReference type="EMBL" id="PIW15902.1"/>
    </source>
</evidence>
<dbReference type="GO" id="GO:0005829">
    <property type="term" value="C:cytosol"/>
    <property type="evidence" value="ECO:0007669"/>
    <property type="project" value="TreeGrafter"/>
</dbReference>
<gene>
    <name evidence="4" type="ORF">COW36_15645</name>
</gene>
<evidence type="ECO:0000256" key="2">
    <source>
        <dbReference type="ARBA" id="ARBA00023239"/>
    </source>
</evidence>
<dbReference type="SUPFAM" id="SSF53639">
    <property type="entry name" value="AraD/HMP-PK domain-like"/>
    <property type="match status" value="1"/>
</dbReference>
<dbReference type="GO" id="GO:0046872">
    <property type="term" value="F:metal ion binding"/>
    <property type="evidence" value="ECO:0007669"/>
    <property type="project" value="UniProtKB-KW"/>
</dbReference>
<evidence type="ECO:0000313" key="5">
    <source>
        <dbReference type="Proteomes" id="UP000231019"/>
    </source>
</evidence>
<dbReference type="InterPro" id="IPR001303">
    <property type="entry name" value="Aldolase_II/adducin_N"/>
</dbReference>
<comment type="caution">
    <text evidence="4">The sequence shown here is derived from an EMBL/GenBank/DDBJ whole genome shotgun (WGS) entry which is preliminary data.</text>
</comment>